<organism evidence="17">
    <name type="scientific">Ignavibacterium album</name>
    <dbReference type="NCBI Taxonomy" id="591197"/>
    <lineage>
        <taxon>Bacteria</taxon>
        <taxon>Pseudomonadati</taxon>
        <taxon>Ignavibacteriota</taxon>
        <taxon>Ignavibacteria</taxon>
        <taxon>Ignavibacteriales</taxon>
        <taxon>Ignavibacteriaceae</taxon>
        <taxon>Ignavibacterium</taxon>
    </lineage>
</organism>
<comment type="caution">
    <text evidence="17">The sequence shown here is derived from an EMBL/GenBank/DDBJ whole genome shotgun (WGS) entry which is preliminary data.</text>
</comment>
<dbReference type="InterPro" id="IPR005467">
    <property type="entry name" value="His_kinase_dom"/>
</dbReference>
<feature type="transmembrane region" description="Helical" evidence="14">
    <location>
        <begin position="451"/>
        <end position="470"/>
    </location>
</feature>
<dbReference type="Gene3D" id="6.10.340.10">
    <property type="match status" value="1"/>
</dbReference>
<keyword evidence="8" id="KW-0547">Nucleotide-binding</keyword>
<evidence type="ECO:0000256" key="14">
    <source>
        <dbReference type="SAM" id="Phobius"/>
    </source>
</evidence>
<feature type="transmembrane region" description="Helical" evidence="14">
    <location>
        <begin position="322"/>
        <end position="349"/>
    </location>
</feature>
<keyword evidence="10" id="KW-0067">ATP-binding</keyword>
<dbReference type="SUPFAM" id="SSF158472">
    <property type="entry name" value="HAMP domain-like"/>
    <property type="match status" value="1"/>
</dbReference>
<proteinExistence type="predicted"/>
<dbReference type="CDD" id="cd00075">
    <property type="entry name" value="HATPase"/>
    <property type="match status" value="1"/>
</dbReference>
<feature type="transmembrane region" description="Helical" evidence="14">
    <location>
        <begin position="370"/>
        <end position="394"/>
    </location>
</feature>
<evidence type="ECO:0000256" key="10">
    <source>
        <dbReference type="ARBA" id="ARBA00022840"/>
    </source>
</evidence>
<dbReference type="PRINTS" id="PR00344">
    <property type="entry name" value="BCTRLSENSOR"/>
</dbReference>
<feature type="transmembrane region" description="Helical" evidence="14">
    <location>
        <begin position="283"/>
        <end position="302"/>
    </location>
</feature>
<dbReference type="SUPFAM" id="SSF47384">
    <property type="entry name" value="Homodimeric domain of signal transducing histidine kinase"/>
    <property type="match status" value="1"/>
</dbReference>
<evidence type="ECO:0000256" key="4">
    <source>
        <dbReference type="ARBA" id="ARBA00022475"/>
    </source>
</evidence>
<evidence type="ECO:0000259" key="16">
    <source>
        <dbReference type="PROSITE" id="PS50885"/>
    </source>
</evidence>
<feature type="transmembrane region" description="Helical" evidence="14">
    <location>
        <begin position="476"/>
        <end position="497"/>
    </location>
</feature>
<dbReference type="Pfam" id="PF00672">
    <property type="entry name" value="HAMP"/>
    <property type="match status" value="1"/>
</dbReference>
<keyword evidence="5" id="KW-0597">Phosphoprotein</keyword>
<dbReference type="InterPro" id="IPR004358">
    <property type="entry name" value="Sig_transdc_His_kin-like_C"/>
</dbReference>
<dbReference type="Gene3D" id="3.30.565.10">
    <property type="entry name" value="Histidine kinase-like ATPase, C-terminal domain"/>
    <property type="match status" value="1"/>
</dbReference>
<dbReference type="GO" id="GO:0005524">
    <property type="term" value="F:ATP binding"/>
    <property type="evidence" value="ECO:0007669"/>
    <property type="project" value="UniProtKB-KW"/>
</dbReference>
<dbReference type="SMART" id="SM00388">
    <property type="entry name" value="HisKA"/>
    <property type="match status" value="1"/>
</dbReference>
<dbReference type="Gene3D" id="1.10.287.130">
    <property type="match status" value="1"/>
</dbReference>
<gene>
    <name evidence="17" type="ORF">ENS31_04360</name>
</gene>
<feature type="transmembrane region" description="Helical" evidence="14">
    <location>
        <begin position="253"/>
        <end position="271"/>
    </location>
</feature>
<dbReference type="InterPro" id="IPR036097">
    <property type="entry name" value="HisK_dim/P_sf"/>
</dbReference>
<comment type="subcellular location">
    <subcellularLocation>
        <location evidence="2">Cell membrane</location>
        <topology evidence="2">Multi-pass membrane protein</topology>
    </subcellularLocation>
</comment>
<evidence type="ECO:0000256" key="6">
    <source>
        <dbReference type="ARBA" id="ARBA00022679"/>
    </source>
</evidence>
<sequence length="1276" mass="146765">MINWLRKKFKGDRKYFSIVFFICLMIPASGIITNNIIEKTKSEWFDILTRKINSLQNSVTNDFNSEQTKLLKIVNELKSKLIVNLSNSEESYKTFVEILNDKRFDNYSLEIFAPNGKLIAWSKSVAINQNELFPLPAPLGDTYFLEKPLAYYLSIIDTVHIDSDVFYITANYPIELKYSLANPYYKKENFSEKCSENYSIECKIDYNPFTSPTKDGKKFSFELLNNNDKKIGLVTINKPTLYTELNTIRDISANIQALLIFAALIFVGLGLKSDFKNLISLKIKFILFVFYLIIVRVIIFLLDLPSRIIEGPLSDPANFSSTFAFGIVKSPVEFLVTNLFLILIAIQFFRYTYLYLINTESDKKRFLPRLLSILLFPTIVLLMRGFAAIIRSVVFDSKLRYFKDPDILPDFTLLSMHINILLTGFTIIASILGLLNILLKVNGYSSRKNNLKLLTITYSTLILISIIMFYSSNDPLVNVIILLAFIFAVILVNYQIIIRSKNSVFNYVLILLVGSIFSIALLNYFNSKLEKESLKTTAYELNRIDENLIQFYLSDLILQTSSDPQILSSFTRNDLNFDALAFIRWSKSILQRESMNSFLAFYDRFGNKKGSFEVGIISKDKISTVKVPTTDEILFINNAENAIEKNIVGIKRISESGITRGFISSGINFNISKLAASEFPDFIESNLSILNQVVNIKQLKIFLFLNEELTQVYGDLYPSREQIKQILNTNLDSTFNDGWLKMNFGGEAYETYLLKTYNNENELLTVVSVADKEFSWNLFNFFKVFFVHTIFILLLFAILFILRIGKINYTFKTKILFAFLFVSVIPVIVLAVYNRQVVEERSRESIFNELKQRADYVQSHIKGQLFKNRDRDIIKTAQNASDELNIAFSLFEGTEQIFNSNNIYTRIELLDKKLNSDAYYHLHYLKMKEYITRETINYYNYDSYYRQINVNNKEFILSVNDAFNRIKIPFSTTEIDVVIFGIYSFVVLLIILFSTIFANQISSPIQKLTKAAEAVGKGDLNVQIQHKAKGELKELLDGFNLMTLELKKNQMELAELERESAWKEMAKQVAHEIKNPLTPMKLAIQQLIAAYREKHSDFDKLFDRVSNTILTQIDNLSQIASEFSRFAKMPSLKIEVVDLLKVINNTINIFINEKAKITLVTDLSEALIESDANQLSRMFINFIRNSIQANANKIFINVKKVEENFEITVTDNGTGIPEEIRDKIFNENFTTKSQGMGLGLSMAKRFVENTNGRIILESSSNKGTTFKIIIPVYNKV</sequence>
<dbReference type="Pfam" id="PF00512">
    <property type="entry name" value="HisKA"/>
    <property type="match status" value="1"/>
</dbReference>
<dbReference type="Pfam" id="PF02518">
    <property type="entry name" value="HATPase_c"/>
    <property type="match status" value="1"/>
</dbReference>
<keyword evidence="9" id="KW-0418">Kinase</keyword>
<comment type="catalytic activity">
    <reaction evidence="1">
        <text>ATP + protein L-histidine = ADP + protein N-phospho-L-histidine.</text>
        <dbReference type="EC" id="2.7.13.3"/>
    </reaction>
</comment>
<reference evidence="17" key="1">
    <citation type="journal article" date="2020" name="mSystems">
        <title>Genome- and Community-Level Interaction Insights into Carbon Utilization and Element Cycling Functions of Hydrothermarchaeota in Hydrothermal Sediment.</title>
        <authorList>
            <person name="Zhou Z."/>
            <person name="Liu Y."/>
            <person name="Xu W."/>
            <person name="Pan J."/>
            <person name="Luo Z.H."/>
            <person name="Li M."/>
        </authorList>
    </citation>
    <scope>NUCLEOTIDE SEQUENCE [LARGE SCALE GENOMIC DNA]</scope>
    <source>
        <strain evidence="17">SpSt-479</strain>
    </source>
</reference>
<dbReference type="AlphaFoldDB" id="A0A7V3E6G3"/>
<dbReference type="EMBL" id="DSUJ01000008">
    <property type="protein sequence ID" value="HFI90751.1"/>
    <property type="molecule type" value="Genomic_DNA"/>
</dbReference>
<evidence type="ECO:0000256" key="8">
    <source>
        <dbReference type="ARBA" id="ARBA00022741"/>
    </source>
</evidence>
<evidence type="ECO:0000256" key="9">
    <source>
        <dbReference type="ARBA" id="ARBA00022777"/>
    </source>
</evidence>
<feature type="transmembrane region" description="Helical" evidence="14">
    <location>
        <begin position="414"/>
        <end position="439"/>
    </location>
</feature>
<dbReference type="CDD" id="cd06225">
    <property type="entry name" value="HAMP"/>
    <property type="match status" value="1"/>
</dbReference>
<evidence type="ECO:0000259" key="15">
    <source>
        <dbReference type="PROSITE" id="PS50109"/>
    </source>
</evidence>
<dbReference type="InterPro" id="IPR050398">
    <property type="entry name" value="HssS/ArlS-like"/>
</dbReference>
<dbReference type="PROSITE" id="PS50885">
    <property type="entry name" value="HAMP"/>
    <property type="match status" value="1"/>
</dbReference>
<dbReference type="SUPFAM" id="SSF55874">
    <property type="entry name" value="ATPase domain of HSP90 chaperone/DNA topoisomerase II/histidine kinase"/>
    <property type="match status" value="1"/>
</dbReference>
<dbReference type="SMART" id="SM00304">
    <property type="entry name" value="HAMP"/>
    <property type="match status" value="1"/>
</dbReference>
<dbReference type="PANTHER" id="PTHR45528:SF1">
    <property type="entry name" value="SENSOR HISTIDINE KINASE CPXA"/>
    <property type="match status" value="1"/>
</dbReference>
<dbReference type="InterPro" id="IPR003661">
    <property type="entry name" value="HisK_dim/P_dom"/>
</dbReference>
<dbReference type="SMART" id="SM00387">
    <property type="entry name" value="HATPase_c"/>
    <property type="match status" value="1"/>
</dbReference>
<evidence type="ECO:0000256" key="3">
    <source>
        <dbReference type="ARBA" id="ARBA00012438"/>
    </source>
</evidence>
<keyword evidence="12" id="KW-0902">Two-component regulatory system</keyword>
<feature type="domain" description="HAMP" evidence="16">
    <location>
        <begin position="999"/>
        <end position="1051"/>
    </location>
</feature>
<dbReference type="InterPro" id="IPR003660">
    <property type="entry name" value="HAMP_dom"/>
</dbReference>
<keyword evidence="4" id="KW-1003">Cell membrane</keyword>
<evidence type="ECO:0000256" key="2">
    <source>
        <dbReference type="ARBA" id="ARBA00004651"/>
    </source>
</evidence>
<dbReference type="InterPro" id="IPR003594">
    <property type="entry name" value="HATPase_dom"/>
</dbReference>
<keyword evidence="13 14" id="KW-0472">Membrane</keyword>
<feature type="transmembrane region" description="Helical" evidence="14">
    <location>
        <begin position="504"/>
        <end position="525"/>
    </location>
</feature>
<feature type="domain" description="Histidine kinase" evidence="15">
    <location>
        <begin position="1068"/>
        <end position="1274"/>
    </location>
</feature>
<dbReference type="PROSITE" id="PS50109">
    <property type="entry name" value="HIS_KIN"/>
    <property type="match status" value="1"/>
</dbReference>
<evidence type="ECO:0000256" key="1">
    <source>
        <dbReference type="ARBA" id="ARBA00000085"/>
    </source>
</evidence>
<evidence type="ECO:0000256" key="7">
    <source>
        <dbReference type="ARBA" id="ARBA00022692"/>
    </source>
</evidence>
<feature type="transmembrane region" description="Helical" evidence="14">
    <location>
        <begin position="977"/>
        <end position="998"/>
    </location>
</feature>
<evidence type="ECO:0000256" key="12">
    <source>
        <dbReference type="ARBA" id="ARBA00023012"/>
    </source>
</evidence>
<keyword evidence="11 14" id="KW-1133">Transmembrane helix</keyword>
<keyword evidence="6" id="KW-0808">Transferase</keyword>
<dbReference type="EC" id="2.7.13.3" evidence="3"/>
<dbReference type="InterPro" id="IPR036890">
    <property type="entry name" value="HATPase_C_sf"/>
</dbReference>
<dbReference type="CDD" id="cd00082">
    <property type="entry name" value="HisKA"/>
    <property type="match status" value="1"/>
</dbReference>
<feature type="transmembrane region" description="Helical" evidence="14">
    <location>
        <begin position="781"/>
        <end position="802"/>
    </location>
</feature>
<evidence type="ECO:0000256" key="5">
    <source>
        <dbReference type="ARBA" id="ARBA00022553"/>
    </source>
</evidence>
<name>A0A7V3E6G3_9BACT</name>
<keyword evidence="7 14" id="KW-0812">Transmembrane</keyword>
<evidence type="ECO:0000256" key="11">
    <source>
        <dbReference type="ARBA" id="ARBA00022989"/>
    </source>
</evidence>
<accession>A0A7V3E6G3</accession>
<protein>
    <recommendedName>
        <fullName evidence="3">histidine kinase</fullName>
        <ecNumber evidence="3">2.7.13.3</ecNumber>
    </recommendedName>
</protein>
<dbReference type="GO" id="GO:0005886">
    <property type="term" value="C:plasma membrane"/>
    <property type="evidence" value="ECO:0007669"/>
    <property type="project" value="UniProtKB-SubCell"/>
</dbReference>
<dbReference type="GO" id="GO:0000155">
    <property type="term" value="F:phosphorelay sensor kinase activity"/>
    <property type="evidence" value="ECO:0007669"/>
    <property type="project" value="InterPro"/>
</dbReference>
<feature type="transmembrane region" description="Helical" evidence="14">
    <location>
        <begin position="814"/>
        <end position="833"/>
    </location>
</feature>
<dbReference type="PANTHER" id="PTHR45528">
    <property type="entry name" value="SENSOR HISTIDINE KINASE CPXA"/>
    <property type="match status" value="1"/>
</dbReference>
<evidence type="ECO:0000256" key="13">
    <source>
        <dbReference type="ARBA" id="ARBA00023136"/>
    </source>
</evidence>
<evidence type="ECO:0000313" key="17">
    <source>
        <dbReference type="EMBL" id="HFI90751.1"/>
    </source>
</evidence>